<protein>
    <submittedName>
        <fullName evidence="2">PepSY domain-containing protein</fullName>
    </submittedName>
</protein>
<evidence type="ECO:0000313" key="2">
    <source>
        <dbReference type="EMBL" id="MED4403919.1"/>
    </source>
</evidence>
<dbReference type="EMBL" id="JARTFS010000020">
    <property type="protein sequence ID" value="MED4403919.1"/>
    <property type="molecule type" value="Genomic_DNA"/>
</dbReference>
<accession>A0ABU6P3I8</accession>
<reference evidence="2 3" key="1">
    <citation type="submission" date="2023-03" db="EMBL/GenBank/DDBJ databases">
        <title>Bacillus Genome Sequencing.</title>
        <authorList>
            <person name="Dunlap C."/>
        </authorList>
    </citation>
    <scope>NUCLEOTIDE SEQUENCE [LARGE SCALE GENOMIC DNA]</scope>
    <source>
        <strain evidence="2 3">NRS-1717</strain>
    </source>
</reference>
<dbReference type="Gene3D" id="3.10.450.40">
    <property type="match status" value="2"/>
</dbReference>
<evidence type="ECO:0000313" key="3">
    <source>
        <dbReference type="Proteomes" id="UP001342826"/>
    </source>
</evidence>
<feature type="domain" description="PepSY" evidence="1">
    <location>
        <begin position="119"/>
        <end position="175"/>
    </location>
</feature>
<dbReference type="Proteomes" id="UP001342826">
    <property type="component" value="Unassembled WGS sequence"/>
</dbReference>
<keyword evidence="3" id="KW-1185">Reference proteome</keyword>
<sequence>MKKIMVGALAVTVVLGGAGLINHGYAQEKTEKVNTSVQSKQLISIEEAKAKALEKVAGEIESIELDDNVYEVDVNKGNKEYDIDIHAYTGEIVKFKQDNRDNDDDDDDIRADLSNQAIITVEKAVKIAQGEIKGEVIETNLDEDDGRYEYEIELRTNKGDVDVTIDAVTGKVLEIDN</sequence>
<proteinExistence type="predicted"/>
<dbReference type="InterPro" id="IPR025711">
    <property type="entry name" value="PepSY"/>
</dbReference>
<evidence type="ECO:0000259" key="1">
    <source>
        <dbReference type="Pfam" id="PF03413"/>
    </source>
</evidence>
<organism evidence="2 3">
    <name type="scientific">Metabacillus fastidiosus</name>
    <dbReference type="NCBI Taxonomy" id="1458"/>
    <lineage>
        <taxon>Bacteria</taxon>
        <taxon>Bacillati</taxon>
        <taxon>Bacillota</taxon>
        <taxon>Bacilli</taxon>
        <taxon>Bacillales</taxon>
        <taxon>Bacillaceae</taxon>
        <taxon>Metabacillus</taxon>
    </lineage>
</organism>
<comment type="caution">
    <text evidence="2">The sequence shown here is derived from an EMBL/GenBank/DDBJ whole genome shotgun (WGS) entry which is preliminary data.</text>
</comment>
<gene>
    <name evidence="2" type="ORF">P9271_21705</name>
</gene>
<name>A0ABU6P3I8_9BACI</name>
<feature type="domain" description="PepSY" evidence="1">
    <location>
        <begin position="43"/>
        <end position="94"/>
    </location>
</feature>
<dbReference type="Pfam" id="PF03413">
    <property type="entry name" value="PepSY"/>
    <property type="match status" value="2"/>
</dbReference>
<dbReference type="RefSeq" id="WP_328015904.1">
    <property type="nucleotide sequence ID" value="NZ_JARTFS010000020.1"/>
</dbReference>